<organism evidence="1 2">
    <name type="scientific">Vespula squamosa</name>
    <name type="common">Southern yellow jacket</name>
    <name type="synonym">Wasp</name>
    <dbReference type="NCBI Taxonomy" id="30214"/>
    <lineage>
        <taxon>Eukaryota</taxon>
        <taxon>Metazoa</taxon>
        <taxon>Ecdysozoa</taxon>
        <taxon>Arthropoda</taxon>
        <taxon>Hexapoda</taxon>
        <taxon>Insecta</taxon>
        <taxon>Pterygota</taxon>
        <taxon>Neoptera</taxon>
        <taxon>Endopterygota</taxon>
        <taxon>Hymenoptera</taxon>
        <taxon>Apocrita</taxon>
        <taxon>Aculeata</taxon>
        <taxon>Vespoidea</taxon>
        <taxon>Vespidae</taxon>
        <taxon>Vespinae</taxon>
        <taxon>Vespula</taxon>
    </lineage>
</organism>
<gene>
    <name evidence="1" type="ORF">V1478_003460</name>
</gene>
<proteinExistence type="predicted"/>
<dbReference type="AlphaFoldDB" id="A0ABD2BLX3"/>
<protein>
    <submittedName>
        <fullName evidence="1">Uncharacterized protein</fullName>
    </submittedName>
</protein>
<sequence length="106" mass="12403">MRFDFLPSTETSKELLWNLLCGTLQLRVHSTLNHVDYMIREEVARQIVSPPDSGECQNFSANRSLYQDHMIREEVVREIISCLVMFSYSKFQIFDKANIFPANKTL</sequence>
<evidence type="ECO:0000313" key="2">
    <source>
        <dbReference type="Proteomes" id="UP001607302"/>
    </source>
</evidence>
<dbReference type="Proteomes" id="UP001607302">
    <property type="component" value="Unassembled WGS sequence"/>
</dbReference>
<keyword evidence="2" id="KW-1185">Reference proteome</keyword>
<comment type="caution">
    <text evidence="1">The sequence shown here is derived from an EMBL/GenBank/DDBJ whole genome shotgun (WGS) entry which is preliminary data.</text>
</comment>
<name>A0ABD2BLX3_VESSQ</name>
<reference evidence="1 2" key="1">
    <citation type="journal article" date="2024" name="Ann. Entomol. Soc. Am.">
        <title>Genomic analyses of the southern and eastern yellowjacket wasps (Hymenoptera: Vespidae) reveal evolutionary signatures of social life.</title>
        <authorList>
            <person name="Catto M.A."/>
            <person name="Caine P.B."/>
            <person name="Orr S.E."/>
            <person name="Hunt B.G."/>
            <person name="Goodisman M.A.D."/>
        </authorList>
    </citation>
    <scope>NUCLEOTIDE SEQUENCE [LARGE SCALE GENOMIC DNA]</scope>
    <source>
        <strain evidence="1">233</strain>
        <tissue evidence="1">Head and thorax</tissue>
    </source>
</reference>
<dbReference type="EMBL" id="JAUDFV010000074">
    <property type="protein sequence ID" value="KAL2733762.1"/>
    <property type="molecule type" value="Genomic_DNA"/>
</dbReference>
<accession>A0ABD2BLX3</accession>
<evidence type="ECO:0000313" key="1">
    <source>
        <dbReference type="EMBL" id="KAL2733762.1"/>
    </source>
</evidence>